<evidence type="ECO:0000313" key="2">
    <source>
        <dbReference type="EMBL" id="MBE1613035.1"/>
    </source>
</evidence>
<evidence type="ECO:0000256" key="1">
    <source>
        <dbReference type="SAM" id="Phobius"/>
    </source>
</evidence>
<dbReference type="RefSeq" id="WP_192755970.1">
    <property type="nucleotide sequence ID" value="NZ_BAABJL010000128.1"/>
</dbReference>
<keyword evidence="3" id="KW-1185">Reference proteome</keyword>
<sequence>MDGFLTFLVIVAVFAAILGGMAWIAARARRRGIGDSITGPWDEIWHPTAHQAHIEIREQEERATPRPSPDDK</sequence>
<evidence type="ECO:0000313" key="3">
    <source>
        <dbReference type="Proteomes" id="UP000638648"/>
    </source>
</evidence>
<proteinExistence type="predicted"/>
<comment type="caution">
    <text evidence="2">The sequence shown here is derived from an EMBL/GenBank/DDBJ whole genome shotgun (WGS) entry which is preliminary data.</text>
</comment>
<feature type="transmembrane region" description="Helical" evidence="1">
    <location>
        <begin position="6"/>
        <end position="26"/>
    </location>
</feature>
<protein>
    <submittedName>
        <fullName evidence="2">RDD family membrane protein YckC</fullName>
    </submittedName>
</protein>
<dbReference type="EMBL" id="JADBEM010000001">
    <property type="protein sequence ID" value="MBE1613035.1"/>
    <property type="molecule type" value="Genomic_DNA"/>
</dbReference>
<dbReference type="AlphaFoldDB" id="A0A927RI89"/>
<dbReference type="Proteomes" id="UP000638648">
    <property type="component" value="Unassembled WGS sequence"/>
</dbReference>
<keyword evidence="1" id="KW-1133">Transmembrane helix</keyword>
<keyword evidence="1" id="KW-0812">Transmembrane</keyword>
<keyword evidence="1" id="KW-0472">Membrane</keyword>
<reference evidence="2" key="1">
    <citation type="submission" date="2020-10" db="EMBL/GenBank/DDBJ databases">
        <title>Sequencing the genomes of 1000 actinobacteria strains.</title>
        <authorList>
            <person name="Klenk H.-P."/>
        </authorList>
    </citation>
    <scope>NUCLEOTIDE SEQUENCE</scope>
    <source>
        <strain evidence="2">DSM 45354</strain>
    </source>
</reference>
<accession>A0A927RI89</accession>
<gene>
    <name evidence="2" type="ORF">HEB94_009883</name>
</gene>
<organism evidence="2 3">
    <name type="scientific">Actinopolymorpha pittospori</name>
    <dbReference type="NCBI Taxonomy" id="648752"/>
    <lineage>
        <taxon>Bacteria</taxon>
        <taxon>Bacillati</taxon>
        <taxon>Actinomycetota</taxon>
        <taxon>Actinomycetes</taxon>
        <taxon>Propionibacteriales</taxon>
        <taxon>Actinopolymorphaceae</taxon>
        <taxon>Actinopolymorpha</taxon>
    </lineage>
</organism>
<name>A0A927RI89_9ACTN</name>